<feature type="transmembrane region" description="Helical" evidence="1">
    <location>
        <begin position="155"/>
        <end position="175"/>
    </location>
</feature>
<name>A0ABQ4NJA8_9RHOB</name>
<feature type="transmembrane region" description="Helical" evidence="1">
    <location>
        <begin position="250"/>
        <end position="272"/>
    </location>
</feature>
<keyword evidence="1" id="KW-1133">Transmembrane helix</keyword>
<reference evidence="2 3" key="1">
    <citation type="submission" date="2021-05" db="EMBL/GenBank/DDBJ databases">
        <title>Bacteria Genome sequencing.</title>
        <authorList>
            <person name="Takabe Y."/>
            <person name="Nakajima Y."/>
            <person name="Suzuki S."/>
            <person name="Shiozaki T."/>
        </authorList>
    </citation>
    <scope>NUCLEOTIDE SEQUENCE [LARGE SCALE GENOMIC DNA]</scope>
    <source>
        <strain evidence="2 3">AI_62</strain>
    </source>
</reference>
<feature type="transmembrane region" description="Helical" evidence="1">
    <location>
        <begin position="69"/>
        <end position="91"/>
    </location>
</feature>
<organism evidence="2 3">
    <name type="scientific">Jannaschia pagri</name>
    <dbReference type="NCBI Taxonomy" id="2829797"/>
    <lineage>
        <taxon>Bacteria</taxon>
        <taxon>Pseudomonadati</taxon>
        <taxon>Pseudomonadota</taxon>
        <taxon>Alphaproteobacteria</taxon>
        <taxon>Rhodobacterales</taxon>
        <taxon>Roseobacteraceae</taxon>
        <taxon>Jannaschia</taxon>
    </lineage>
</organism>
<protein>
    <submittedName>
        <fullName evidence="2">Membrane protein</fullName>
    </submittedName>
</protein>
<evidence type="ECO:0000313" key="2">
    <source>
        <dbReference type="EMBL" id="GIT94506.1"/>
    </source>
</evidence>
<feature type="transmembrane region" description="Helical" evidence="1">
    <location>
        <begin position="98"/>
        <end position="118"/>
    </location>
</feature>
<sequence>MALWIFATLFAASAQAIRFYLQKRLSTGGLSPVAATFARFVYAPVPIAVGLAAWAFTGDTALPSLGDGFAGYAIVGGTAQILATVCVVALFARRNFAVGIAFSKTAVLLTVVTGFLMLGETVTWLALGAMAVGFAGVLLLSLPEGGGLRGNPFNVASLLGLAAGALFSVSAVSYRGASLLVETDLPLVRAAMTLCCVTLFQTVLLAAWLAWRDRAGLIAVFQRWRSTSLVGVTSLLGSLGWFTAYTLQTASLVNAVGQIELLLSMLISGLLLQERQTRRELTGITLVGLSVVGLILLEA</sequence>
<dbReference type="EMBL" id="BPFH01000002">
    <property type="protein sequence ID" value="GIT94506.1"/>
    <property type="molecule type" value="Genomic_DNA"/>
</dbReference>
<keyword evidence="1" id="KW-0472">Membrane</keyword>
<gene>
    <name evidence="2" type="ORF">JANAI62_11290</name>
</gene>
<evidence type="ECO:0000313" key="3">
    <source>
        <dbReference type="Proteomes" id="UP000786693"/>
    </source>
</evidence>
<feature type="transmembrane region" description="Helical" evidence="1">
    <location>
        <begin position="223"/>
        <end position="244"/>
    </location>
</feature>
<accession>A0ABQ4NJA8</accession>
<dbReference type="Proteomes" id="UP000786693">
    <property type="component" value="Unassembled WGS sequence"/>
</dbReference>
<feature type="transmembrane region" description="Helical" evidence="1">
    <location>
        <begin position="124"/>
        <end position="143"/>
    </location>
</feature>
<proteinExistence type="predicted"/>
<dbReference type="RefSeq" id="WP_220748035.1">
    <property type="nucleotide sequence ID" value="NZ_BPFH01000002.1"/>
</dbReference>
<feature type="transmembrane region" description="Helical" evidence="1">
    <location>
        <begin position="187"/>
        <end position="211"/>
    </location>
</feature>
<evidence type="ECO:0000256" key="1">
    <source>
        <dbReference type="SAM" id="Phobius"/>
    </source>
</evidence>
<keyword evidence="3" id="KW-1185">Reference proteome</keyword>
<keyword evidence="1" id="KW-0812">Transmembrane</keyword>
<comment type="caution">
    <text evidence="2">The sequence shown here is derived from an EMBL/GenBank/DDBJ whole genome shotgun (WGS) entry which is preliminary data.</text>
</comment>
<dbReference type="SUPFAM" id="SSF103481">
    <property type="entry name" value="Multidrug resistance efflux transporter EmrE"/>
    <property type="match status" value="2"/>
</dbReference>
<dbReference type="InterPro" id="IPR037185">
    <property type="entry name" value="EmrE-like"/>
</dbReference>